<dbReference type="Pfam" id="PF26639">
    <property type="entry name" value="Het-6_barrel"/>
    <property type="match status" value="1"/>
</dbReference>
<feature type="domain" description="Heterokaryon incompatibility" evidence="1">
    <location>
        <begin position="240"/>
        <end position="400"/>
    </location>
</feature>
<dbReference type="InterPro" id="IPR052895">
    <property type="entry name" value="HetReg/Transcr_Mod"/>
</dbReference>
<name>A0A9P8LAE4_9PEZI</name>
<dbReference type="Pfam" id="PF06985">
    <property type="entry name" value="HET"/>
    <property type="match status" value="1"/>
</dbReference>
<evidence type="ECO:0000313" key="2">
    <source>
        <dbReference type="EMBL" id="KAH0558512.1"/>
    </source>
</evidence>
<sequence length="843" mass="94309">MPQSKLNHPPPAKPAMDKSVRDLQVIVKAMNIDMAARGKGSRAVQAPILEKLASQDLEKCWAKYDAYSSDDLSRSNFHPGDLLYFHGDVIEIVEKTTENWALGRCRGRLGVFPLEQTVPGPFVVALSDYTARDDREISFKKGEVMPAIPGQQQAVYTVFKKAQYGECLRTLFTTMDHQPSVEECRHEPQKYYQYSTLQPGQIRLFYITPSDVEQFIACGRQSLFVAIHHAPLDNINGATALSYCWGDPADKKPIFANGKLLYIPSTLWRAMRRAYPENGLSAYMVLEHSEDRVDPKGPAIFWADAICINQEDTLEKNHQIPLMRSIYSKAREVLVYVGEGATQFPAVLIMKVIAETAEQFAPWTVVPDRVIRDRMSRMDWNCVREFLSRQVFRRSWVIQEIVLATELTICSGMTRSKLDQILDCVKAIRMNHVRHVDSLLGFPAWTRNESQEFRDATVQLYNLANISSRRREGSTVNFLEILESFRHAKATDPRDKVYSLLSLASEAYQNGIVPDYSTSNTATSVFLGLARCAVTIGDIELLLRNAGGSQAISGLPSWVPDWTYDSRNVIPSDQYSCGGAERKCRASLSPTNSQLSIRGSLFDKITRKSPKLDWAGHGDVLDTFGTLSVAILAFHHLLSMSGKVVDALGGIYLSGDDLLTAVWQTLVCGLGWSGKRTQDSDKKHFEAFLECCQDQITEMRASNDGRIPISIGTKFVRTQAELEALSKQDTRTRILTNEPVPAPSPELEQQTQLEEKMYPFITTMLHHQAERRTCLTGKGYLGTVPSEAEEGDLTVIFFGLGVPFVLRPLTGGTYKLIGPCYIHGIMDGEGLRSDAESVDFVLV</sequence>
<proteinExistence type="predicted"/>
<dbReference type="PANTHER" id="PTHR24148">
    <property type="entry name" value="ANKYRIN REPEAT DOMAIN-CONTAINING PROTEIN 39 HOMOLOG-RELATED"/>
    <property type="match status" value="1"/>
</dbReference>
<dbReference type="EMBL" id="JAGHQM010000823">
    <property type="protein sequence ID" value="KAH0558512.1"/>
    <property type="molecule type" value="Genomic_DNA"/>
</dbReference>
<dbReference type="AlphaFoldDB" id="A0A9P8LAE4"/>
<dbReference type="Proteomes" id="UP000750711">
    <property type="component" value="Unassembled WGS sequence"/>
</dbReference>
<evidence type="ECO:0000313" key="3">
    <source>
        <dbReference type="Proteomes" id="UP000750711"/>
    </source>
</evidence>
<comment type="caution">
    <text evidence="2">The sequence shown here is derived from an EMBL/GenBank/DDBJ whole genome shotgun (WGS) entry which is preliminary data.</text>
</comment>
<dbReference type="PANTHER" id="PTHR24148:SF64">
    <property type="entry name" value="HETEROKARYON INCOMPATIBILITY DOMAIN-CONTAINING PROTEIN"/>
    <property type="match status" value="1"/>
</dbReference>
<organism evidence="2 3">
    <name type="scientific">Trichoglossum hirsutum</name>
    <dbReference type="NCBI Taxonomy" id="265104"/>
    <lineage>
        <taxon>Eukaryota</taxon>
        <taxon>Fungi</taxon>
        <taxon>Dikarya</taxon>
        <taxon>Ascomycota</taxon>
        <taxon>Pezizomycotina</taxon>
        <taxon>Geoglossomycetes</taxon>
        <taxon>Geoglossales</taxon>
        <taxon>Geoglossaceae</taxon>
        <taxon>Trichoglossum</taxon>
    </lineage>
</organism>
<protein>
    <recommendedName>
        <fullName evidence="1">Heterokaryon incompatibility domain-containing protein</fullName>
    </recommendedName>
</protein>
<dbReference type="InterPro" id="IPR036028">
    <property type="entry name" value="SH3-like_dom_sf"/>
</dbReference>
<keyword evidence="3" id="KW-1185">Reference proteome</keyword>
<dbReference type="InterPro" id="IPR010730">
    <property type="entry name" value="HET"/>
</dbReference>
<dbReference type="Gene3D" id="2.30.30.40">
    <property type="entry name" value="SH3 Domains"/>
    <property type="match status" value="1"/>
</dbReference>
<accession>A0A9P8LAE4</accession>
<dbReference type="SUPFAM" id="SSF50044">
    <property type="entry name" value="SH3-domain"/>
    <property type="match status" value="2"/>
</dbReference>
<gene>
    <name evidence="2" type="ORF">GP486_004829</name>
</gene>
<reference evidence="2" key="1">
    <citation type="submission" date="2021-03" db="EMBL/GenBank/DDBJ databases">
        <title>Comparative genomics and phylogenomic investigation of the class Geoglossomycetes provide insights into ecological specialization and systematics.</title>
        <authorList>
            <person name="Melie T."/>
            <person name="Pirro S."/>
            <person name="Miller A.N."/>
            <person name="Quandt A."/>
        </authorList>
    </citation>
    <scope>NUCLEOTIDE SEQUENCE</scope>
    <source>
        <strain evidence="2">CAQ_001_2017</strain>
    </source>
</reference>
<evidence type="ECO:0000259" key="1">
    <source>
        <dbReference type="Pfam" id="PF06985"/>
    </source>
</evidence>